<evidence type="ECO:0000313" key="2">
    <source>
        <dbReference type="EMBL" id="GIG82503.1"/>
    </source>
</evidence>
<comment type="caution">
    <text evidence="2">The sequence shown here is derived from an EMBL/GenBank/DDBJ whole genome shotgun (WGS) entry which is preliminary data.</text>
</comment>
<dbReference type="InterPro" id="IPR002575">
    <property type="entry name" value="Aminoglycoside_PTrfase"/>
</dbReference>
<dbReference type="InterPro" id="IPR011009">
    <property type="entry name" value="Kinase-like_dom_sf"/>
</dbReference>
<feature type="domain" description="Aminoglycoside phosphotransferase" evidence="1">
    <location>
        <begin position="55"/>
        <end position="243"/>
    </location>
</feature>
<sequence>MPSELVELALREFRVVAERCAARVESRSGAGVHAVRTINGEAAYLKATPATLSAQALAAARRELRFYRYLAPTAPVCTPRLLDFLDTEEGVAVLLAAAGRPQDATSWTPGMWTSLGRHLAALHSMPLPTAGDWNRPDALLQALATPNLTEITAFWAAPLPQLSELIARRAELREQISALPPVFVHGDCHTDNIVHAAGSPVFCDWQSAGVGRPVSDLAFLSVRATPSGTVVPRALIDGYSDHRPGDRSLLERALVAEVLAVLVFLWPPYAAFNSPTGIARVHFRARELAARHLGGAATERGR</sequence>
<protein>
    <recommendedName>
        <fullName evidence="1">Aminoglycoside phosphotransferase domain-containing protein</fullName>
    </recommendedName>
</protein>
<evidence type="ECO:0000313" key="3">
    <source>
        <dbReference type="Proteomes" id="UP000630097"/>
    </source>
</evidence>
<reference evidence="2 3" key="1">
    <citation type="submission" date="2021-01" db="EMBL/GenBank/DDBJ databases">
        <title>Whole genome shotgun sequence of Planotetraspora kaengkrachanensis NBRC 104272.</title>
        <authorList>
            <person name="Komaki H."/>
            <person name="Tamura T."/>
        </authorList>
    </citation>
    <scope>NUCLEOTIDE SEQUENCE [LARGE SCALE GENOMIC DNA]</scope>
    <source>
        <strain evidence="2 3">NBRC 104272</strain>
    </source>
</reference>
<dbReference type="PANTHER" id="PTHR21310">
    <property type="entry name" value="AMINOGLYCOSIDE PHOSPHOTRANSFERASE-RELATED-RELATED"/>
    <property type="match status" value="1"/>
</dbReference>
<gene>
    <name evidence="2" type="ORF">Pka01_56300</name>
</gene>
<accession>A0A8J3PX42</accession>
<dbReference type="InterPro" id="IPR051678">
    <property type="entry name" value="AGP_Transferase"/>
</dbReference>
<organism evidence="2 3">
    <name type="scientific">Planotetraspora kaengkrachanensis</name>
    <dbReference type="NCBI Taxonomy" id="575193"/>
    <lineage>
        <taxon>Bacteria</taxon>
        <taxon>Bacillati</taxon>
        <taxon>Actinomycetota</taxon>
        <taxon>Actinomycetes</taxon>
        <taxon>Streptosporangiales</taxon>
        <taxon>Streptosporangiaceae</taxon>
        <taxon>Planotetraspora</taxon>
    </lineage>
</organism>
<dbReference type="SUPFAM" id="SSF56112">
    <property type="entry name" value="Protein kinase-like (PK-like)"/>
    <property type="match status" value="1"/>
</dbReference>
<dbReference type="Gene3D" id="3.90.1200.10">
    <property type="match status" value="1"/>
</dbReference>
<dbReference type="Proteomes" id="UP000630097">
    <property type="component" value="Unassembled WGS sequence"/>
</dbReference>
<dbReference type="Pfam" id="PF01636">
    <property type="entry name" value="APH"/>
    <property type="match status" value="1"/>
</dbReference>
<name>A0A8J3PX42_9ACTN</name>
<proteinExistence type="predicted"/>
<dbReference type="EMBL" id="BONV01000031">
    <property type="protein sequence ID" value="GIG82503.1"/>
    <property type="molecule type" value="Genomic_DNA"/>
</dbReference>
<keyword evidence="3" id="KW-1185">Reference proteome</keyword>
<dbReference type="RefSeq" id="WP_203885842.1">
    <property type="nucleotide sequence ID" value="NZ_BAABHH010000021.1"/>
</dbReference>
<evidence type="ECO:0000259" key="1">
    <source>
        <dbReference type="Pfam" id="PF01636"/>
    </source>
</evidence>
<dbReference type="AlphaFoldDB" id="A0A8J3PX42"/>